<dbReference type="InterPro" id="IPR015421">
    <property type="entry name" value="PyrdxlP-dep_Trfase_major"/>
</dbReference>
<evidence type="ECO:0000256" key="2">
    <source>
        <dbReference type="ARBA" id="ARBA00022898"/>
    </source>
</evidence>
<evidence type="ECO:0008006" key="6">
    <source>
        <dbReference type="Google" id="ProtNLM"/>
    </source>
</evidence>
<protein>
    <recommendedName>
        <fullName evidence="6">Glutamate-1-semialdehyde 2,1-aminomutase</fullName>
    </recommendedName>
</protein>
<dbReference type="PANTHER" id="PTHR43713">
    <property type="entry name" value="GLUTAMATE-1-SEMIALDEHYDE 2,1-AMINOMUTASE"/>
    <property type="match status" value="1"/>
</dbReference>
<dbReference type="Gene3D" id="3.40.640.10">
    <property type="entry name" value="Type I PLP-dependent aspartate aminotransferase-like (Major domain)"/>
    <property type="match status" value="1"/>
</dbReference>
<comment type="similarity">
    <text evidence="3">Belongs to the class-III pyridoxal-phosphate-dependent aminotransferase family.</text>
</comment>
<comment type="caution">
    <text evidence="4">The sequence shown here is derived from an EMBL/GenBank/DDBJ whole genome shotgun (WGS) entry which is preliminary data.</text>
</comment>
<dbReference type="GO" id="GO:0030170">
    <property type="term" value="F:pyridoxal phosphate binding"/>
    <property type="evidence" value="ECO:0007669"/>
    <property type="project" value="InterPro"/>
</dbReference>
<sequence>MAWMAGLFRHPTLFVTGGKGSRFIDADGISLIDFNLADLSNTVGYGDNPVAQAVARQAARGAQFLLPTEDALVVAEALADRTSMPFWQFTISASTANMEAIRIARTITGRQKIVLFDGKYHGHIDPTMAEGGAPGSSIAAVPEAMGLSPHEAANAVNIPFNDLTALEAALAEGDVALVLVEPALSNCSLVLPKPEFLQALCRMTRATGALAALDETHTWAMEYGGFTRMLALKPDFITLGKGLGSGIPLGAYGMTPEIAEFVQRHRDVDIAPTRGLAIGGTTFANALAMAAARAMLTEVATIDAYQRIATLGQRMADGIDAMIAARGLPWRAFRHGPRSGFCLTPELPLTYAEAKPSVNPELSDARRVFMANRGIWDAIATAGPQVSFAHSTDDVDLYLQVAASFLDNLER</sequence>
<evidence type="ECO:0000256" key="3">
    <source>
        <dbReference type="RuleBase" id="RU003560"/>
    </source>
</evidence>
<evidence type="ECO:0000256" key="1">
    <source>
        <dbReference type="ARBA" id="ARBA00001933"/>
    </source>
</evidence>
<dbReference type="InterPro" id="IPR015422">
    <property type="entry name" value="PyrdxlP-dep_Trfase_small"/>
</dbReference>
<evidence type="ECO:0000313" key="5">
    <source>
        <dbReference type="Proteomes" id="UP000182661"/>
    </source>
</evidence>
<name>A0A657LM46_9HYPH</name>
<dbReference type="Gene3D" id="3.90.1150.10">
    <property type="entry name" value="Aspartate Aminotransferase, domain 1"/>
    <property type="match status" value="1"/>
</dbReference>
<gene>
    <name evidence="4" type="ORF">AX760_24660</name>
</gene>
<reference evidence="4 5" key="1">
    <citation type="submission" date="2016-02" db="EMBL/GenBank/DDBJ databases">
        <title>Genome sequencing of a beta-galactosidase producing bacteria Rhizobium sp. 59.</title>
        <authorList>
            <person name="Wang D."/>
            <person name="Kot W."/>
            <person name="Qin Y."/>
            <person name="Hansen L."/>
            <person name="Naqvi K."/>
            <person name="Rensing C."/>
        </authorList>
    </citation>
    <scope>NUCLEOTIDE SEQUENCE [LARGE SCALE GENOMIC DNA]</scope>
    <source>
        <strain evidence="4 5">59</strain>
    </source>
</reference>
<dbReference type="InterPro" id="IPR005814">
    <property type="entry name" value="Aminotrans_3"/>
</dbReference>
<dbReference type="AlphaFoldDB" id="A0A657LM46"/>
<keyword evidence="5" id="KW-1185">Reference proteome</keyword>
<dbReference type="GO" id="GO:0008483">
    <property type="term" value="F:transaminase activity"/>
    <property type="evidence" value="ECO:0007669"/>
    <property type="project" value="InterPro"/>
</dbReference>
<dbReference type="Proteomes" id="UP000182661">
    <property type="component" value="Unassembled WGS sequence"/>
</dbReference>
<evidence type="ECO:0000313" key="4">
    <source>
        <dbReference type="EMBL" id="OJF90069.1"/>
    </source>
</evidence>
<organism evidence="4 5">
    <name type="scientific">Pararhizobium antarcticum</name>
    <dbReference type="NCBI Taxonomy" id="1798805"/>
    <lineage>
        <taxon>Bacteria</taxon>
        <taxon>Pseudomonadati</taxon>
        <taxon>Pseudomonadota</taxon>
        <taxon>Alphaproteobacteria</taxon>
        <taxon>Hyphomicrobiales</taxon>
        <taxon>Rhizobiaceae</taxon>
        <taxon>Rhizobium/Agrobacterium group</taxon>
        <taxon>Pararhizobium</taxon>
    </lineage>
</organism>
<keyword evidence="2 3" id="KW-0663">Pyridoxal phosphate</keyword>
<dbReference type="SUPFAM" id="SSF53383">
    <property type="entry name" value="PLP-dependent transferases"/>
    <property type="match status" value="1"/>
</dbReference>
<dbReference type="PANTHER" id="PTHR43713:SF3">
    <property type="entry name" value="GLUTAMATE-1-SEMIALDEHYDE 2,1-AMINOMUTASE 1, CHLOROPLASTIC-RELATED"/>
    <property type="match status" value="1"/>
</dbReference>
<comment type="cofactor">
    <cofactor evidence="1">
        <name>pyridoxal 5'-phosphate</name>
        <dbReference type="ChEBI" id="CHEBI:597326"/>
    </cofactor>
</comment>
<accession>A0A657LM46</accession>
<dbReference type="Pfam" id="PF00202">
    <property type="entry name" value="Aminotran_3"/>
    <property type="match status" value="1"/>
</dbReference>
<dbReference type="InterPro" id="IPR015424">
    <property type="entry name" value="PyrdxlP-dep_Trfase"/>
</dbReference>
<proteinExistence type="inferred from homology"/>
<dbReference type="EMBL" id="LSRP01000150">
    <property type="protein sequence ID" value="OJF90069.1"/>
    <property type="molecule type" value="Genomic_DNA"/>
</dbReference>